<dbReference type="InterPro" id="IPR002933">
    <property type="entry name" value="Peptidase_M20"/>
</dbReference>
<dbReference type="NCBIfam" id="TIGR01879">
    <property type="entry name" value="hydantase"/>
    <property type="match status" value="1"/>
</dbReference>
<reference evidence="4" key="1">
    <citation type="journal article" date="2014" name="Int. J. Syst. Evol. Microbiol.">
        <title>Complete genome sequence of Corynebacterium casei LMG S-19264T (=DSM 44701T), isolated from a smear-ripened cheese.</title>
        <authorList>
            <consortium name="US DOE Joint Genome Institute (JGI-PGF)"/>
            <person name="Walter F."/>
            <person name="Albersmeier A."/>
            <person name="Kalinowski J."/>
            <person name="Ruckert C."/>
        </authorList>
    </citation>
    <scope>NUCLEOTIDE SEQUENCE</scope>
    <source>
        <strain evidence="4">CGMCC 1.15880</strain>
    </source>
</reference>
<dbReference type="EMBL" id="BMKA01000005">
    <property type="protein sequence ID" value="GGA28374.1"/>
    <property type="molecule type" value="Genomic_DNA"/>
</dbReference>
<dbReference type="SUPFAM" id="SSF55031">
    <property type="entry name" value="Bacterial exopeptidase dimerisation domain"/>
    <property type="match status" value="1"/>
</dbReference>
<dbReference type="PIRSF" id="PIRSF001235">
    <property type="entry name" value="Amidase_carbamoylase"/>
    <property type="match status" value="1"/>
</dbReference>
<reference evidence="4" key="2">
    <citation type="submission" date="2020-09" db="EMBL/GenBank/DDBJ databases">
        <authorList>
            <person name="Sun Q."/>
            <person name="Zhou Y."/>
        </authorList>
    </citation>
    <scope>NUCLEOTIDE SEQUENCE</scope>
    <source>
        <strain evidence="4">CGMCC 1.15880</strain>
    </source>
</reference>
<feature type="binding site" evidence="3">
    <location>
        <position position="87"/>
    </location>
    <ligand>
        <name>Zn(2+)</name>
        <dbReference type="ChEBI" id="CHEBI:29105"/>
        <label>1</label>
    </ligand>
</feature>
<keyword evidence="2 4" id="KW-0378">Hydrolase</keyword>
<feature type="binding site" evidence="3">
    <location>
        <position position="200"/>
    </location>
    <ligand>
        <name>Zn(2+)</name>
        <dbReference type="ChEBI" id="CHEBI:29105"/>
        <label>1</label>
    </ligand>
</feature>
<comment type="cofactor">
    <cofactor evidence="3">
        <name>Zn(2+)</name>
        <dbReference type="ChEBI" id="CHEBI:29105"/>
    </cofactor>
    <text evidence="3">Binds 2 Zn(2+) ions per subunit.</text>
</comment>
<dbReference type="RefSeq" id="WP_188677635.1">
    <property type="nucleotide sequence ID" value="NZ_BMKA01000005.1"/>
</dbReference>
<dbReference type="Gene3D" id="3.40.630.10">
    <property type="entry name" value="Zn peptidases"/>
    <property type="match status" value="1"/>
</dbReference>
<sequence>MSTAPFTVDPDELRLATRWFDDIYNMSRDRLGVSRPAYSAKETEVLEFLAELCRAEGLAVETDAGQNLLFSLPEDADAEKFVIVGSHVDSVPMGGNYDGMAGVLAGLMCLFRARKNGTRFARPVKVLAMRGEESAWFGPCYIASKALMGTLDSDELASAHKGDGRSLADHMGDVGIDMAQVSNGQPLMDKSDILEYIELHIEQGPLLIGKEQPAAVVSGIRGNFRHKQVRCIGEAGHSGAVPRAFRKDPVLAMADLLSRLDESWLTIVQKGDDLVLTSGVVGTDPERHAMSRIADEIRFSLDVRSQNSEVLAAMTQLLREEMDKIARERGVRFDLGDVNNTPPALMTPELVAQLEQAMGRLGMEPTTMASGGGHDAAVFSNAGVPAAMVFVRNQNGSHNPDEAMEIEDFLAGVSIIYEYLVRTAPC</sequence>
<dbReference type="Proteomes" id="UP000628017">
    <property type="component" value="Unassembled WGS sequence"/>
</dbReference>
<feature type="binding site" evidence="3">
    <location>
        <position position="398"/>
    </location>
    <ligand>
        <name>Zn(2+)</name>
        <dbReference type="ChEBI" id="CHEBI:29105"/>
        <label>2</label>
    </ligand>
</feature>
<evidence type="ECO:0000313" key="4">
    <source>
        <dbReference type="EMBL" id="GGA28374.1"/>
    </source>
</evidence>
<evidence type="ECO:0000256" key="1">
    <source>
        <dbReference type="ARBA" id="ARBA00006153"/>
    </source>
</evidence>
<dbReference type="PANTHER" id="PTHR32494:SF5">
    <property type="entry name" value="ALLANTOATE AMIDOHYDROLASE"/>
    <property type="match status" value="1"/>
</dbReference>
<name>A0A916R0K4_9RHOB</name>
<dbReference type="AlphaFoldDB" id="A0A916R0K4"/>
<evidence type="ECO:0000256" key="2">
    <source>
        <dbReference type="ARBA" id="ARBA00022801"/>
    </source>
</evidence>
<dbReference type="Gene3D" id="3.30.70.360">
    <property type="match status" value="1"/>
</dbReference>
<gene>
    <name evidence="4" type="ORF">GCM10011498_31840</name>
</gene>
<comment type="similarity">
    <text evidence="1">Belongs to the peptidase M20 family.</text>
</comment>
<keyword evidence="3" id="KW-0479">Metal-binding</keyword>
<dbReference type="GO" id="GO:0046872">
    <property type="term" value="F:metal ion binding"/>
    <property type="evidence" value="ECO:0007669"/>
    <property type="project" value="UniProtKB-KW"/>
</dbReference>
<accession>A0A916R0K4</accession>
<dbReference type="Pfam" id="PF01546">
    <property type="entry name" value="Peptidase_M20"/>
    <property type="match status" value="1"/>
</dbReference>
<feature type="binding site" evidence="3">
    <location>
        <position position="98"/>
    </location>
    <ligand>
        <name>Zn(2+)</name>
        <dbReference type="ChEBI" id="CHEBI:29105"/>
        <label>1</label>
    </ligand>
</feature>
<organism evidence="4 5">
    <name type="scientific">Neptunicoccus cionae</name>
    <dbReference type="NCBI Taxonomy" id="2035344"/>
    <lineage>
        <taxon>Bacteria</taxon>
        <taxon>Pseudomonadati</taxon>
        <taxon>Pseudomonadota</taxon>
        <taxon>Alphaproteobacteria</taxon>
        <taxon>Rhodobacterales</taxon>
        <taxon>Paracoccaceae</taxon>
        <taxon>Neptunicoccus</taxon>
    </lineage>
</organism>
<evidence type="ECO:0000313" key="5">
    <source>
        <dbReference type="Proteomes" id="UP000628017"/>
    </source>
</evidence>
<feature type="binding site" evidence="3">
    <location>
        <position position="133"/>
    </location>
    <ligand>
        <name>Zn(2+)</name>
        <dbReference type="ChEBI" id="CHEBI:29105"/>
        <label>2</label>
    </ligand>
</feature>
<feature type="binding site" evidence="3">
    <location>
        <position position="98"/>
    </location>
    <ligand>
        <name>Zn(2+)</name>
        <dbReference type="ChEBI" id="CHEBI:29105"/>
        <label>2</label>
    </ligand>
</feature>
<dbReference type="InterPro" id="IPR010158">
    <property type="entry name" value="Amidase_Cbmase"/>
</dbReference>
<dbReference type="InterPro" id="IPR036264">
    <property type="entry name" value="Bact_exopeptidase_dim_dom"/>
</dbReference>
<dbReference type="GO" id="GO:0016813">
    <property type="term" value="F:hydrolase activity, acting on carbon-nitrogen (but not peptide) bonds, in linear amidines"/>
    <property type="evidence" value="ECO:0007669"/>
    <property type="project" value="InterPro"/>
</dbReference>
<protein>
    <submittedName>
        <fullName evidence="4">Zn-dependent hydrolase</fullName>
    </submittedName>
</protein>
<keyword evidence="3" id="KW-0862">Zinc</keyword>
<keyword evidence="5" id="KW-1185">Reference proteome</keyword>
<evidence type="ECO:0000256" key="3">
    <source>
        <dbReference type="PIRSR" id="PIRSR001235-1"/>
    </source>
</evidence>
<dbReference type="SUPFAM" id="SSF53187">
    <property type="entry name" value="Zn-dependent exopeptidases"/>
    <property type="match status" value="1"/>
</dbReference>
<proteinExistence type="inferred from homology"/>
<comment type="caution">
    <text evidence="4">The sequence shown here is derived from an EMBL/GenBank/DDBJ whole genome shotgun (WGS) entry which is preliminary data.</text>
</comment>
<dbReference type="PANTHER" id="PTHR32494">
    <property type="entry name" value="ALLANTOATE DEIMINASE-RELATED"/>
    <property type="match status" value="1"/>
</dbReference>